<keyword evidence="1" id="KW-0812">Transmembrane</keyword>
<proteinExistence type="predicted"/>
<feature type="transmembrane region" description="Helical" evidence="1">
    <location>
        <begin position="416"/>
        <end position="433"/>
    </location>
</feature>
<gene>
    <name evidence="4" type="ORF">JOF53_000279</name>
</gene>
<dbReference type="Proteomes" id="UP001519363">
    <property type="component" value="Unassembled WGS sequence"/>
</dbReference>
<dbReference type="RefSeq" id="WP_209706211.1">
    <property type="nucleotide sequence ID" value="NZ_JAGIOO010000001.1"/>
</dbReference>
<accession>A0ABS5A585</accession>
<dbReference type="PANTHER" id="PTHR43265">
    <property type="entry name" value="ESTERASE ESTD"/>
    <property type="match status" value="1"/>
</dbReference>
<evidence type="ECO:0000313" key="5">
    <source>
        <dbReference type="Proteomes" id="UP001519363"/>
    </source>
</evidence>
<keyword evidence="2" id="KW-0732">Signal</keyword>
<dbReference type="Pfam" id="PF00326">
    <property type="entry name" value="Peptidase_S9"/>
    <property type="match status" value="1"/>
</dbReference>
<keyword evidence="1" id="KW-0472">Membrane</keyword>
<sequence length="436" mass="46615">MLLRIKFAAPLLAVACLLTPLPAHAQPAAGQAVEFQRDGLTFPARLHLPGSPGRHPAVVLVSGSGETDEHNLAPEAQAFARAGIVALTYRKRTEGYSKVRRDYRQLAQDALAGLALLRGRPEVDPGRLGVWGFSEGGWVAPLAASLSPDVRFLITVGANGLTPARQETWAVANRVRHHGIRGSMGGFLRTAMRQVTEGGVFPEPFHDPVPALASIRVPVLAVWGGLDVLTPPGESLEVYRDTFARTGHTHHTLKVYPQGQHRILGSDDGGFTKRADYQPGYLDYLGHWVNTVAAGAAVSTVDEPAPQSARSLPREPLAWWERGWLQVGVLVLLLGTFTTGLFRASTRPARWLSGLALATLLGAVGYFGFLLTSNAMNVGGPVLLGRPLPWLVLQLLAVATAVAGAWTALGVRRAPVLTGAAAVFVPFALYWGLLLP</sequence>
<dbReference type="EMBL" id="JAGIOO010000001">
    <property type="protein sequence ID" value="MBP2471407.1"/>
    <property type="molecule type" value="Genomic_DNA"/>
</dbReference>
<dbReference type="InterPro" id="IPR029058">
    <property type="entry name" value="AB_hydrolase_fold"/>
</dbReference>
<feature type="transmembrane region" description="Helical" evidence="1">
    <location>
        <begin position="323"/>
        <end position="342"/>
    </location>
</feature>
<keyword evidence="1" id="KW-1133">Transmembrane helix</keyword>
<evidence type="ECO:0000259" key="3">
    <source>
        <dbReference type="Pfam" id="PF00326"/>
    </source>
</evidence>
<evidence type="ECO:0000313" key="4">
    <source>
        <dbReference type="EMBL" id="MBP2471407.1"/>
    </source>
</evidence>
<keyword evidence="5" id="KW-1185">Reference proteome</keyword>
<comment type="caution">
    <text evidence="4">The sequence shown here is derived from an EMBL/GenBank/DDBJ whole genome shotgun (WGS) entry which is preliminary data.</text>
</comment>
<dbReference type="GO" id="GO:0016787">
    <property type="term" value="F:hydrolase activity"/>
    <property type="evidence" value="ECO:0007669"/>
    <property type="project" value="UniProtKB-KW"/>
</dbReference>
<dbReference type="InterPro" id="IPR053145">
    <property type="entry name" value="AB_hydrolase_Est10"/>
</dbReference>
<name>A0ABS5A585_9PSEU</name>
<feature type="chain" id="PRO_5046858347" evidence="2">
    <location>
        <begin position="26"/>
        <end position="436"/>
    </location>
</feature>
<organism evidence="4 5">
    <name type="scientific">Crossiella equi</name>
    <dbReference type="NCBI Taxonomy" id="130796"/>
    <lineage>
        <taxon>Bacteria</taxon>
        <taxon>Bacillati</taxon>
        <taxon>Actinomycetota</taxon>
        <taxon>Actinomycetes</taxon>
        <taxon>Pseudonocardiales</taxon>
        <taxon>Pseudonocardiaceae</taxon>
        <taxon>Crossiella</taxon>
    </lineage>
</organism>
<evidence type="ECO:0000256" key="2">
    <source>
        <dbReference type="SAM" id="SignalP"/>
    </source>
</evidence>
<feature type="transmembrane region" description="Helical" evidence="1">
    <location>
        <begin position="388"/>
        <end position="409"/>
    </location>
</feature>
<feature type="transmembrane region" description="Helical" evidence="1">
    <location>
        <begin position="354"/>
        <end position="376"/>
    </location>
</feature>
<keyword evidence="4" id="KW-0378">Hydrolase</keyword>
<dbReference type="SUPFAM" id="SSF53474">
    <property type="entry name" value="alpha/beta-Hydrolases"/>
    <property type="match status" value="1"/>
</dbReference>
<dbReference type="Gene3D" id="3.40.50.1820">
    <property type="entry name" value="alpha/beta hydrolase"/>
    <property type="match status" value="1"/>
</dbReference>
<dbReference type="InterPro" id="IPR001375">
    <property type="entry name" value="Peptidase_S9_cat"/>
</dbReference>
<feature type="signal peptide" evidence="2">
    <location>
        <begin position="1"/>
        <end position="25"/>
    </location>
</feature>
<evidence type="ECO:0000256" key="1">
    <source>
        <dbReference type="SAM" id="Phobius"/>
    </source>
</evidence>
<protein>
    <submittedName>
        <fullName evidence="4">Dienelactone hydrolase</fullName>
    </submittedName>
</protein>
<dbReference type="PANTHER" id="PTHR43265:SF1">
    <property type="entry name" value="ESTERASE ESTD"/>
    <property type="match status" value="1"/>
</dbReference>
<reference evidence="4 5" key="1">
    <citation type="submission" date="2021-03" db="EMBL/GenBank/DDBJ databases">
        <title>Sequencing the genomes of 1000 actinobacteria strains.</title>
        <authorList>
            <person name="Klenk H.-P."/>
        </authorList>
    </citation>
    <scope>NUCLEOTIDE SEQUENCE [LARGE SCALE GENOMIC DNA]</scope>
    <source>
        <strain evidence="4 5">DSM 44580</strain>
    </source>
</reference>
<feature type="domain" description="Peptidase S9 prolyl oligopeptidase catalytic" evidence="3">
    <location>
        <begin position="106"/>
        <end position="266"/>
    </location>
</feature>